<dbReference type="Pfam" id="PF09837">
    <property type="entry name" value="DUF2064"/>
    <property type="match status" value="1"/>
</dbReference>
<dbReference type="PANTHER" id="PTHR36529">
    <property type="entry name" value="SLL1095 PROTEIN"/>
    <property type="match status" value="1"/>
</dbReference>
<dbReference type="InterPro" id="IPR029044">
    <property type="entry name" value="Nucleotide-diphossugar_trans"/>
</dbReference>
<accession>A0A6J7KNW1</accession>
<dbReference type="AlphaFoldDB" id="A0A6J7KNW1"/>
<protein>
    <submittedName>
        <fullName evidence="1">Unannotated protein</fullName>
    </submittedName>
</protein>
<dbReference type="InterPro" id="IPR018641">
    <property type="entry name" value="Trfase_1_rSAM/seldom-assoc"/>
</dbReference>
<dbReference type="SUPFAM" id="SSF53448">
    <property type="entry name" value="Nucleotide-diphospho-sugar transferases"/>
    <property type="match status" value="1"/>
</dbReference>
<dbReference type="PANTHER" id="PTHR36529:SF1">
    <property type="entry name" value="GLYCOSYLTRANSFERASE"/>
    <property type="match status" value="1"/>
</dbReference>
<proteinExistence type="predicted"/>
<dbReference type="Gene3D" id="3.90.550.10">
    <property type="entry name" value="Spore Coat Polysaccharide Biosynthesis Protein SpsA, Chain A"/>
    <property type="match status" value="1"/>
</dbReference>
<evidence type="ECO:0000313" key="1">
    <source>
        <dbReference type="EMBL" id="CAB4956179.1"/>
    </source>
</evidence>
<dbReference type="EMBL" id="CAFBMW010000028">
    <property type="protein sequence ID" value="CAB4956179.1"/>
    <property type="molecule type" value="Genomic_DNA"/>
</dbReference>
<name>A0A6J7KNW1_9ZZZZ</name>
<sequence length="222" mass="22808">MSGFTVLVMAKAPVAGRAKTRLAAHTGDDVAADLAAAALLDTVAAVEATPGARGHLALAGDLADGARGADLADAVRGWTITPQRGRTFAERLVAAHEDAGHGPVVQVGMDTPHLTSDLLLGAARDLEAYDACLGPAPDGGWWVLARRDPRVAAPLAKVVMSTAATHDDTRAALLAAGHTVGATAMLRDVDTIDDAHEVARLAPDTHFARTLRAWVDSTAVAP</sequence>
<organism evidence="1">
    <name type="scientific">freshwater metagenome</name>
    <dbReference type="NCBI Taxonomy" id="449393"/>
    <lineage>
        <taxon>unclassified sequences</taxon>
        <taxon>metagenomes</taxon>
        <taxon>ecological metagenomes</taxon>
    </lineage>
</organism>
<gene>
    <name evidence="1" type="ORF">UFOPK3662_02894</name>
</gene>
<reference evidence="1" key="1">
    <citation type="submission" date="2020-05" db="EMBL/GenBank/DDBJ databases">
        <authorList>
            <person name="Chiriac C."/>
            <person name="Salcher M."/>
            <person name="Ghai R."/>
            <person name="Kavagutti S V."/>
        </authorList>
    </citation>
    <scope>NUCLEOTIDE SEQUENCE</scope>
</reference>